<protein>
    <submittedName>
        <fullName evidence="2">Uncharacterized protein</fullName>
    </submittedName>
</protein>
<evidence type="ECO:0000313" key="2">
    <source>
        <dbReference type="EMBL" id="TFK49632.1"/>
    </source>
</evidence>
<reference evidence="2 3" key="1">
    <citation type="journal article" date="2019" name="Nat. Ecol. Evol.">
        <title>Megaphylogeny resolves global patterns of mushroom evolution.</title>
        <authorList>
            <person name="Varga T."/>
            <person name="Krizsan K."/>
            <person name="Foldi C."/>
            <person name="Dima B."/>
            <person name="Sanchez-Garcia M."/>
            <person name="Sanchez-Ramirez S."/>
            <person name="Szollosi G.J."/>
            <person name="Szarkandi J.G."/>
            <person name="Papp V."/>
            <person name="Albert L."/>
            <person name="Andreopoulos W."/>
            <person name="Angelini C."/>
            <person name="Antonin V."/>
            <person name="Barry K.W."/>
            <person name="Bougher N.L."/>
            <person name="Buchanan P."/>
            <person name="Buyck B."/>
            <person name="Bense V."/>
            <person name="Catcheside P."/>
            <person name="Chovatia M."/>
            <person name="Cooper J."/>
            <person name="Damon W."/>
            <person name="Desjardin D."/>
            <person name="Finy P."/>
            <person name="Geml J."/>
            <person name="Haridas S."/>
            <person name="Hughes K."/>
            <person name="Justo A."/>
            <person name="Karasinski D."/>
            <person name="Kautmanova I."/>
            <person name="Kiss B."/>
            <person name="Kocsube S."/>
            <person name="Kotiranta H."/>
            <person name="LaButti K.M."/>
            <person name="Lechner B.E."/>
            <person name="Liimatainen K."/>
            <person name="Lipzen A."/>
            <person name="Lukacs Z."/>
            <person name="Mihaltcheva S."/>
            <person name="Morgado L.N."/>
            <person name="Niskanen T."/>
            <person name="Noordeloos M.E."/>
            <person name="Ohm R.A."/>
            <person name="Ortiz-Santana B."/>
            <person name="Ovrebo C."/>
            <person name="Racz N."/>
            <person name="Riley R."/>
            <person name="Savchenko A."/>
            <person name="Shiryaev A."/>
            <person name="Soop K."/>
            <person name="Spirin V."/>
            <person name="Szebenyi C."/>
            <person name="Tomsovsky M."/>
            <person name="Tulloss R.E."/>
            <person name="Uehling J."/>
            <person name="Grigoriev I.V."/>
            <person name="Vagvolgyi C."/>
            <person name="Papp T."/>
            <person name="Martin F.M."/>
            <person name="Miettinen O."/>
            <person name="Hibbett D.S."/>
            <person name="Nagy L.G."/>
        </authorList>
    </citation>
    <scope>NUCLEOTIDE SEQUENCE [LARGE SCALE GENOMIC DNA]</scope>
    <source>
        <strain evidence="2 3">OMC1185</strain>
    </source>
</reference>
<accession>A0A5C3MXL9</accession>
<dbReference type="AlphaFoldDB" id="A0A5C3MXL9"/>
<gene>
    <name evidence="2" type="ORF">OE88DRAFT_1754933</name>
</gene>
<evidence type="ECO:0000256" key="1">
    <source>
        <dbReference type="SAM" id="MobiDB-lite"/>
    </source>
</evidence>
<sequence length="120" mass="13396">MAPHVAHCQGPPRLGQVQEHHQHLRAHDHARRDHAQGEHPVEVRSRGGQLHGHDVRRQLHALLPGSGAPKEVVWAKVWPAKLEDSRVDEAMKAVLKFEVGKTGRVVASRLYTDMARESVA</sequence>
<feature type="region of interest" description="Disordered" evidence="1">
    <location>
        <begin position="1"/>
        <end position="53"/>
    </location>
</feature>
<organism evidence="2 3">
    <name type="scientific">Heliocybe sulcata</name>
    <dbReference type="NCBI Taxonomy" id="5364"/>
    <lineage>
        <taxon>Eukaryota</taxon>
        <taxon>Fungi</taxon>
        <taxon>Dikarya</taxon>
        <taxon>Basidiomycota</taxon>
        <taxon>Agaricomycotina</taxon>
        <taxon>Agaricomycetes</taxon>
        <taxon>Gloeophyllales</taxon>
        <taxon>Gloeophyllaceae</taxon>
        <taxon>Heliocybe</taxon>
    </lineage>
</organism>
<name>A0A5C3MXL9_9AGAM</name>
<dbReference type="EMBL" id="ML213515">
    <property type="protein sequence ID" value="TFK49632.1"/>
    <property type="molecule type" value="Genomic_DNA"/>
</dbReference>
<dbReference type="Proteomes" id="UP000305948">
    <property type="component" value="Unassembled WGS sequence"/>
</dbReference>
<proteinExistence type="predicted"/>
<evidence type="ECO:0000313" key="3">
    <source>
        <dbReference type="Proteomes" id="UP000305948"/>
    </source>
</evidence>
<feature type="compositionally biased region" description="Basic and acidic residues" evidence="1">
    <location>
        <begin position="18"/>
        <end position="53"/>
    </location>
</feature>
<keyword evidence="3" id="KW-1185">Reference proteome</keyword>